<dbReference type="PANTHER" id="PTHR30502">
    <property type="entry name" value="2-KETO-3-DEOXY-L-RHAMNONATE ALDOLASE"/>
    <property type="match status" value="1"/>
</dbReference>
<dbReference type="GO" id="GO:0016832">
    <property type="term" value="F:aldehyde-lyase activity"/>
    <property type="evidence" value="ECO:0007669"/>
    <property type="project" value="TreeGrafter"/>
</dbReference>
<dbReference type="GO" id="GO:0046872">
    <property type="term" value="F:metal ion binding"/>
    <property type="evidence" value="ECO:0007669"/>
    <property type="project" value="UniProtKB-KW"/>
</dbReference>
<evidence type="ECO:0000256" key="3">
    <source>
        <dbReference type="ARBA" id="ARBA00023239"/>
    </source>
</evidence>
<dbReference type="EMBL" id="JAANNT010000003">
    <property type="protein sequence ID" value="NUV28072.1"/>
    <property type="molecule type" value="Genomic_DNA"/>
</dbReference>
<organism evidence="6 7">
    <name type="scientific">Streptomyces odorifer</name>
    <dbReference type="NCBI Taxonomy" id="53450"/>
    <lineage>
        <taxon>Bacteria</taxon>
        <taxon>Bacillati</taxon>
        <taxon>Actinomycetota</taxon>
        <taxon>Actinomycetes</taxon>
        <taxon>Kitasatosporales</taxon>
        <taxon>Streptomycetaceae</taxon>
        <taxon>Streptomyces</taxon>
        <taxon>Streptomyces albidoflavus group</taxon>
    </lineage>
</organism>
<evidence type="ECO:0000256" key="1">
    <source>
        <dbReference type="ARBA" id="ARBA00005568"/>
    </source>
</evidence>
<feature type="domain" description="HpcH/HpaI aldolase/citrate lyase" evidence="5">
    <location>
        <begin position="44"/>
        <end position="225"/>
    </location>
</feature>
<proteinExistence type="inferred from homology"/>
<feature type="region of interest" description="Disordered" evidence="4">
    <location>
        <begin position="1"/>
        <end position="23"/>
    </location>
</feature>
<gene>
    <name evidence="6" type="ORF">G6W59_06925</name>
</gene>
<accession>A0A7Y6C7X7</accession>
<comment type="similarity">
    <text evidence="1">Belongs to the HpcH/HpaI aldolase family.</text>
</comment>
<protein>
    <submittedName>
        <fullName evidence="6">2-dehydro-3-deoxyglucarate aldolase</fullName>
    </submittedName>
</protein>
<keyword evidence="7" id="KW-1185">Reference proteome</keyword>
<keyword evidence="3" id="KW-0456">Lyase</keyword>
<dbReference type="AlphaFoldDB" id="A0A7Y6C7X7"/>
<evidence type="ECO:0000313" key="7">
    <source>
        <dbReference type="Proteomes" id="UP000540128"/>
    </source>
</evidence>
<reference evidence="6 7" key="1">
    <citation type="submission" date="2020-03" db="EMBL/GenBank/DDBJ databases">
        <title>Complete genome sequence of sixteen Streptomyces strains facilitates identification of candidate genes involved in plant growth-promotion in grain legumes and cereals.</title>
        <authorList>
            <person name="Gopalakrishnan S."/>
            <person name="Thakur V."/>
            <person name="Saxena R."/>
            <person name="Vadlamudi S."/>
            <person name="Purohit S."/>
            <person name="Kumar V."/>
            <person name="Rathore A."/>
            <person name="Chitikineni A."/>
            <person name="Varshney R.K."/>
        </authorList>
    </citation>
    <scope>NUCLEOTIDE SEQUENCE [LARGE SCALE GENOMIC DNA]</scope>
    <source>
        <strain evidence="6 7">KAI-180</strain>
    </source>
</reference>
<name>A0A7Y6C7X7_9ACTN</name>
<keyword evidence="2" id="KW-0479">Metal-binding</keyword>
<evidence type="ECO:0000256" key="4">
    <source>
        <dbReference type="SAM" id="MobiDB-lite"/>
    </source>
</evidence>
<comment type="caution">
    <text evidence="6">The sequence shown here is derived from an EMBL/GenBank/DDBJ whole genome shotgun (WGS) entry which is preliminary data.</text>
</comment>
<dbReference type="Pfam" id="PF03328">
    <property type="entry name" value="HpcH_HpaI"/>
    <property type="match status" value="1"/>
</dbReference>
<dbReference type="GO" id="GO:0005737">
    <property type="term" value="C:cytoplasm"/>
    <property type="evidence" value="ECO:0007669"/>
    <property type="project" value="TreeGrafter"/>
</dbReference>
<dbReference type="InterPro" id="IPR050251">
    <property type="entry name" value="HpcH-HpaI_aldolase"/>
</dbReference>
<dbReference type="PANTHER" id="PTHR30502:SF0">
    <property type="entry name" value="PHOSPHOENOLPYRUVATE CARBOXYLASE FAMILY PROTEIN"/>
    <property type="match status" value="1"/>
</dbReference>
<evidence type="ECO:0000313" key="6">
    <source>
        <dbReference type="EMBL" id="NUV28072.1"/>
    </source>
</evidence>
<dbReference type="InterPro" id="IPR040442">
    <property type="entry name" value="Pyrv_kinase-like_dom_sf"/>
</dbReference>
<evidence type="ECO:0000256" key="2">
    <source>
        <dbReference type="ARBA" id="ARBA00022723"/>
    </source>
</evidence>
<dbReference type="SUPFAM" id="SSF51621">
    <property type="entry name" value="Phosphoenolpyruvate/pyruvate domain"/>
    <property type="match status" value="1"/>
</dbReference>
<sequence length="269" mass="27750">MRRGHRPLGGDGGPLTAPRTPRRGLKRRLADGESLRGALLRLPSETLVEMAAVAGLDYVLLDCEHGPADTALLQQHLRAAQAHGLDVLVRVGTGEPALALRCLDLGAAGLVFPHVDSAEDARRVVAASHYPPLGERGFATYSRSGRFGTVTAAEHVAASRETLVIPMIETRGACEAAGEIAGTEGVDAVLVGPADLAADCGFPAPEVVSDLAGQAHRATAENGRTVMAIVPGLAAAQAAEEAGARLVVFNTAQVLMDTFAALARPAEAP</sequence>
<dbReference type="InterPro" id="IPR015813">
    <property type="entry name" value="Pyrv/PenolPyrv_kinase-like_dom"/>
</dbReference>
<dbReference type="Proteomes" id="UP000540128">
    <property type="component" value="Unassembled WGS sequence"/>
</dbReference>
<dbReference type="Gene3D" id="3.20.20.60">
    <property type="entry name" value="Phosphoenolpyruvate-binding domains"/>
    <property type="match status" value="1"/>
</dbReference>
<evidence type="ECO:0000259" key="5">
    <source>
        <dbReference type="Pfam" id="PF03328"/>
    </source>
</evidence>
<dbReference type="InterPro" id="IPR005000">
    <property type="entry name" value="Aldolase/citrate-lyase_domain"/>
</dbReference>